<dbReference type="EMBL" id="AMFJ01034236">
    <property type="protein sequence ID" value="EKD29863.1"/>
    <property type="molecule type" value="Genomic_DNA"/>
</dbReference>
<accession>K1YC17</accession>
<proteinExistence type="predicted"/>
<dbReference type="GO" id="GO:0071949">
    <property type="term" value="F:FAD binding"/>
    <property type="evidence" value="ECO:0007669"/>
    <property type="project" value="InterPro"/>
</dbReference>
<dbReference type="Pfam" id="PF01494">
    <property type="entry name" value="FAD_binding_3"/>
    <property type="match status" value="1"/>
</dbReference>
<dbReference type="InterPro" id="IPR028348">
    <property type="entry name" value="FAD-binding_protein"/>
</dbReference>
<dbReference type="SUPFAM" id="SSF51905">
    <property type="entry name" value="FAD/NAD(P)-binding domain"/>
    <property type="match status" value="1"/>
</dbReference>
<feature type="domain" description="FAD-binding" evidence="1">
    <location>
        <begin position="114"/>
        <end position="144"/>
    </location>
</feature>
<name>K1YC17_9BACT</name>
<sequence>MLLLIFKNQKNPMPLRLEEIKLTLQDDESILADKVAKILQIPKEGILSYQIVKKSIDSRDKQNILFIYSVDVDLKDQNVNILKPNPVKHRAKWVEEFVYEIKTVPKNTERKRPVVVGTGPAGLFAGLALARAGLRPIIIERGRDVESRIRDVEAFMKTGKLDTSSNIQFGEGGAGTFSDGKLYTMINDPRSKYVFEELIEAGAPSEIAYVAKAHVGTDKLRVLVKNLRQKIISLGAEVRFETCLTDLEIENNILKAIIVNGGERIETDTLVLA</sequence>
<dbReference type="InterPro" id="IPR036188">
    <property type="entry name" value="FAD/NAD-bd_sf"/>
</dbReference>
<dbReference type="PANTHER" id="PTHR42842">
    <property type="entry name" value="FAD/NAD(P)-BINDING OXIDOREDUCTASE"/>
    <property type="match status" value="1"/>
</dbReference>
<reference evidence="2" key="1">
    <citation type="journal article" date="2012" name="Science">
        <title>Fermentation, hydrogen, and sulfur metabolism in multiple uncultivated bacterial phyla.</title>
        <authorList>
            <person name="Wrighton K.C."/>
            <person name="Thomas B.C."/>
            <person name="Sharon I."/>
            <person name="Miller C.S."/>
            <person name="Castelle C.J."/>
            <person name="VerBerkmoes N.C."/>
            <person name="Wilkins M.J."/>
            <person name="Hettich R.L."/>
            <person name="Lipton M.S."/>
            <person name="Williams K.H."/>
            <person name="Long P.E."/>
            <person name="Banfield J.F."/>
        </authorList>
    </citation>
    <scope>NUCLEOTIDE SEQUENCE [LARGE SCALE GENOMIC DNA]</scope>
</reference>
<dbReference type="InterPro" id="IPR002938">
    <property type="entry name" value="FAD-bd"/>
</dbReference>
<organism evidence="2">
    <name type="scientific">uncultured bacterium</name>
    <name type="common">gcode 4</name>
    <dbReference type="NCBI Taxonomy" id="1234023"/>
    <lineage>
        <taxon>Bacteria</taxon>
        <taxon>environmental samples</taxon>
    </lineage>
</organism>
<dbReference type="PANTHER" id="PTHR42842:SF3">
    <property type="entry name" value="FAD_NAD(P)-BINDING OXIDOREDUCTASE FAMILY PROTEIN"/>
    <property type="match status" value="1"/>
</dbReference>
<feature type="non-terminal residue" evidence="2">
    <location>
        <position position="273"/>
    </location>
</feature>
<gene>
    <name evidence="2" type="ORF">ACD_78C00236G0001</name>
</gene>
<comment type="caution">
    <text evidence="2">The sequence shown here is derived from an EMBL/GenBank/DDBJ whole genome shotgun (WGS) entry which is preliminary data.</text>
</comment>
<dbReference type="AlphaFoldDB" id="K1YC17"/>
<evidence type="ECO:0000259" key="1">
    <source>
        <dbReference type="Pfam" id="PF01494"/>
    </source>
</evidence>
<dbReference type="Gene3D" id="3.50.50.60">
    <property type="entry name" value="FAD/NAD(P)-binding domain"/>
    <property type="match status" value="1"/>
</dbReference>
<dbReference type="Gene3D" id="3.30.70.2700">
    <property type="match status" value="1"/>
</dbReference>
<evidence type="ECO:0000313" key="2">
    <source>
        <dbReference type="EMBL" id="EKD29863.1"/>
    </source>
</evidence>
<protein>
    <recommendedName>
        <fullName evidence="1">FAD-binding domain-containing protein</fullName>
    </recommendedName>
</protein>